<proteinExistence type="predicted"/>
<dbReference type="AlphaFoldDB" id="A0A0F8WEP4"/>
<evidence type="ECO:0000256" key="4">
    <source>
        <dbReference type="SAM" id="MobiDB-lite"/>
    </source>
</evidence>
<feature type="compositionally biased region" description="Pro residues" evidence="4">
    <location>
        <begin position="168"/>
        <end position="178"/>
    </location>
</feature>
<dbReference type="Gene3D" id="3.40.50.300">
    <property type="entry name" value="P-loop containing nucleotide triphosphate hydrolases"/>
    <property type="match status" value="1"/>
</dbReference>
<dbReference type="SUPFAM" id="SSF52540">
    <property type="entry name" value="P-loop containing nucleoside triphosphate hydrolases"/>
    <property type="match status" value="1"/>
</dbReference>
<protein>
    <recommendedName>
        <fullName evidence="5">ABC transporter domain-containing protein</fullName>
    </recommendedName>
</protein>
<dbReference type="InterPro" id="IPR003439">
    <property type="entry name" value="ABC_transporter-like_ATP-bd"/>
</dbReference>
<dbReference type="EMBL" id="LAZR01065541">
    <property type="protein sequence ID" value="KKK55337.1"/>
    <property type="molecule type" value="Genomic_DNA"/>
</dbReference>
<dbReference type="InterPro" id="IPR027417">
    <property type="entry name" value="P-loop_NTPase"/>
</dbReference>
<keyword evidence="1" id="KW-0813">Transport</keyword>
<dbReference type="GO" id="GO:0005524">
    <property type="term" value="F:ATP binding"/>
    <property type="evidence" value="ECO:0007669"/>
    <property type="project" value="UniProtKB-KW"/>
</dbReference>
<evidence type="ECO:0000256" key="2">
    <source>
        <dbReference type="ARBA" id="ARBA00022741"/>
    </source>
</evidence>
<keyword evidence="3" id="KW-0067">ATP-binding</keyword>
<reference evidence="6" key="1">
    <citation type="journal article" date="2015" name="Nature">
        <title>Complex archaea that bridge the gap between prokaryotes and eukaryotes.</title>
        <authorList>
            <person name="Spang A."/>
            <person name="Saw J.H."/>
            <person name="Jorgensen S.L."/>
            <person name="Zaremba-Niedzwiedzka K."/>
            <person name="Martijn J."/>
            <person name="Lind A.E."/>
            <person name="van Eijk R."/>
            <person name="Schleper C."/>
            <person name="Guy L."/>
            <person name="Ettema T.J."/>
        </authorList>
    </citation>
    <scope>NUCLEOTIDE SEQUENCE</scope>
</reference>
<accession>A0A0F8WEP4</accession>
<evidence type="ECO:0000256" key="3">
    <source>
        <dbReference type="ARBA" id="ARBA00022840"/>
    </source>
</evidence>
<feature type="region of interest" description="Disordered" evidence="4">
    <location>
        <begin position="159"/>
        <end position="178"/>
    </location>
</feature>
<dbReference type="PANTHER" id="PTHR42939:SF1">
    <property type="entry name" value="ABC TRANSPORTER ATP-BINDING PROTEIN ALBC-RELATED"/>
    <property type="match status" value="1"/>
</dbReference>
<evidence type="ECO:0000259" key="5">
    <source>
        <dbReference type="Pfam" id="PF00005"/>
    </source>
</evidence>
<sequence length="178" mass="20111">DPKLFETLTVWEHLEFVAEAYRVSDYTEGATELLERFDLLEKRDTLAQELSRGMRQKVAIVCAYLHDPKAVLFDEPLTGLDPRGIRTMKDSILRRSRNGTAVVISSHLLALVEDVCSHMLILDRGKRLFFGRMDEARAAFDNLSENASLEEVFFRATEHNHRTEGNGPSPPTASHPTG</sequence>
<dbReference type="InterPro" id="IPR051782">
    <property type="entry name" value="ABC_Transporter_VariousFunc"/>
</dbReference>
<evidence type="ECO:0000313" key="6">
    <source>
        <dbReference type="EMBL" id="KKK55337.1"/>
    </source>
</evidence>
<keyword evidence="2" id="KW-0547">Nucleotide-binding</keyword>
<dbReference type="GO" id="GO:0016887">
    <property type="term" value="F:ATP hydrolysis activity"/>
    <property type="evidence" value="ECO:0007669"/>
    <property type="project" value="InterPro"/>
</dbReference>
<organism evidence="6">
    <name type="scientific">marine sediment metagenome</name>
    <dbReference type="NCBI Taxonomy" id="412755"/>
    <lineage>
        <taxon>unclassified sequences</taxon>
        <taxon>metagenomes</taxon>
        <taxon>ecological metagenomes</taxon>
    </lineage>
</organism>
<evidence type="ECO:0000256" key="1">
    <source>
        <dbReference type="ARBA" id="ARBA00022448"/>
    </source>
</evidence>
<name>A0A0F8WEP4_9ZZZZ</name>
<feature type="domain" description="ABC transporter" evidence="5">
    <location>
        <begin position="2"/>
        <end position="77"/>
    </location>
</feature>
<gene>
    <name evidence="6" type="ORF">LCGC14_3075550</name>
</gene>
<dbReference type="PANTHER" id="PTHR42939">
    <property type="entry name" value="ABC TRANSPORTER ATP-BINDING PROTEIN ALBC-RELATED"/>
    <property type="match status" value="1"/>
</dbReference>
<dbReference type="Pfam" id="PF00005">
    <property type="entry name" value="ABC_tran"/>
    <property type="match status" value="1"/>
</dbReference>
<feature type="non-terminal residue" evidence="6">
    <location>
        <position position="1"/>
    </location>
</feature>
<comment type="caution">
    <text evidence="6">The sequence shown here is derived from an EMBL/GenBank/DDBJ whole genome shotgun (WGS) entry which is preliminary data.</text>
</comment>